<evidence type="ECO:0000256" key="5">
    <source>
        <dbReference type="ARBA" id="ARBA00022553"/>
    </source>
</evidence>
<dbReference type="InterPro" id="IPR036890">
    <property type="entry name" value="HATPase_C_sf"/>
</dbReference>
<evidence type="ECO:0000256" key="9">
    <source>
        <dbReference type="ARBA" id="ARBA00022777"/>
    </source>
</evidence>
<dbReference type="SUPFAM" id="SSF47384">
    <property type="entry name" value="Homodimeric domain of signal transducing histidine kinase"/>
    <property type="match status" value="1"/>
</dbReference>
<dbReference type="PROSITE" id="PS50109">
    <property type="entry name" value="HIS_KIN"/>
    <property type="match status" value="1"/>
</dbReference>
<name>A0ABT5Y842_9GAMM</name>
<dbReference type="PRINTS" id="PR00344">
    <property type="entry name" value="BCTRLSENSOR"/>
</dbReference>
<dbReference type="Gene3D" id="3.30.450.20">
    <property type="entry name" value="PAS domain"/>
    <property type="match status" value="3"/>
</dbReference>
<dbReference type="Gene3D" id="3.30.565.10">
    <property type="entry name" value="Histidine kinase-like ATPase, C-terminal domain"/>
    <property type="match status" value="1"/>
</dbReference>
<dbReference type="PANTHER" id="PTHR43065:SF46">
    <property type="entry name" value="C4-DICARBOXYLATE TRANSPORT SENSOR PROTEIN DCTB"/>
    <property type="match status" value="1"/>
</dbReference>
<keyword evidence="6" id="KW-0808">Transferase</keyword>
<sequence>MPFWLFVGLFSLALALFFTHPWLMRYEINQAKADSLQRLGAYKTSLLATIDRHLYLPRVLASDPRIVNSLGSLEEGEAPSPGGFPTSRLLEQINRKAGSDEIFLMDPDGTTHYSSNYTTEDSFVGMNYGFRPYFRDALAGAPGFYFAVGATSGIPGLFLSAPVYAESGKTQGVIVVKIDLRKLEQSWKASGDAVWVTDKRGIIFLASSAKWHYTTLQPLSDEVKSELAETRQYGNGPITPLKRVTEWQSDDWSTLDLNADGPQLVFGSSIPGYPWQMHHRMPLAEVQTQVQWKQSMTVLLYAGLAVGSLFYRERRRRTHAQNALARLTAERESHQRAIIQNTDVGLLNLDDRFRPLYLNERARRLFRLGSDDTFSDPSELIQPWHPEEAGNGSSRAEGVSSDGNRFPILYTLNPIRVGEHNEFILTVQDVTELTAAQQALQEANRVLEHRVQERTRDLEEAQAELAQNQKLAALGRMSAAIAHEINQPITALSNFVASSQMLLARNKIESVNENFLKIEGLVARLSKLSRQLRIFSGKRNTGSAFVSLQAPVHYALELLGQRLASEQVECHQSLPCDYQVRANAMVLEQIIVNLLTNAVDALDGQADARIDIRLIELETSPGKVSLSIEDNGPGMGDEQLSHVFEPFFTTKPMGKGLGLGLAISYSLACDIGAELTVSSRPGKGTCFSLILPIASAEKRENHS</sequence>
<evidence type="ECO:0000256" key="2">
    <source>
        <dbReference type="ARBA" id="ARBA00004651"/>
    </source>
</evidence>
<keyword evidence="4" id="KW-1003">Cell membrane</keyword>
<evidence type="ECO:0000256" key="12">
    <source>
        <dbReference type="ARBA" id="ARBA00023012"/>
    </source>
</evidence>
<dbReference type="EC" id="2.7.13.3" evidence="3"/>
<dbReference type="PROSITE" id="PS50113">
    <property type="entry name" value="PAC"/>
    <property type="match status" value="1"/>
</dbReference>
<evidence type="ECO:0000256" key="10">
    <source>
        <dbReference type="ARBA" id="ARBA00022840"/>
    </source>
</evidence>
<dbReference type="InterPro" id="IPR000700">
    <property type="entry name" value="PAS-assoc_C"/>
</dbReference>
<evidence type="ECO:0000256" key="6">
    <source>
        <dbReference type="ARBA" id="ARBA00022679"/>
    </source>
</evidence>
<feature type="region of interest" description="Disordered" evidence="15">
    <location>
        <begin position="377"/>
        <end position="399"/>
    </location>
</feature>
<dbReference type="InterPro" id="IPR035965">
    <property type="entry name" value="PAS-like_dom_sf"/>
</dbReference>
<comment type="caution">
    <text evidence="18">The sequence shown here is derived from an EMBL/GenBank/DDBJ whole genome shotgun (WGS) entry which is preliminary data.</text>
</comment>
<evidence type="ECO:0000256" key="13">
    <source>
        <dbReference type="ARBA" id="ARBA00023136"/>
    </source>
</evidence>
<accession>A0ABT5Y842</accession>
<dbReference type="Pfam" id="PF02518">
    <property type="entry name" value="HATPase_c"/>
    <property type="match status" value="1"/>
</dbReference>
<dbReference type="SUPFAM" id="SSF55785">
    <property type="entry name" value="PYP-like sensor domain (PAS domain)"/>
    <property type="match status" value="1"/>
</dbReference>
<dbReference type="InterPro" id="IPR036097">
    <property type="entry name" value="HisK_dim/P_sf"/>
</dbReference>
<keyword evidence="11" id="KW-1133">Transmembrane helix</keyword>
<dbReference type="InterPro" id="IPR004358">
    <property type="entry name" value="Sig_transdc_His_kin-like_C"/>
</dbReference>
<evidence type="ECO:0000259" key="17">
    <source>
        <dbReference type="PROSITE" id="PS50113"/>
    </source>
</evidence>
<comment type="catalytic activity">
    <reaction evidence="1">
        <text>ATP + protein L-histidine = ADP + protein N-phospho-L-histidine.</text>
        <dbReference type="EC" id="2.7.13.3"/>
    </reaction>
</comment>
<dbReference type="SMART" id="SM00387">
    <property type="entry name" value="HATPase_c"/>
    <property type="match status" value="1"/>
</dbReference>
<keyword evidence="7" id="KW-0812">Transmembrane</keyword>
<dbReference type="InterPro" id="IPR005467">
    <property type="entry name" value="His_kinase_dom"/>
</dbReference>
<keyword evidence="14" id="KW-0175">Coiled coil</keyword>
<keyword evidence="5" id="KW-0597">Phosphoprotein</keyword>
<dbReference type="CDD" id="cd12914">
    <property type="entry name" value="PDC1_DGC_like"/>
    <property type="match status" value="1"/>
</dbReference>
<comment type="subcellular location">
    <subcellularLocation>
        <location evidence="2">Cell membrane</location>
        <topology evidence="2">Multi-pass membrane protein</topology>
    </subcellularLocation>
</comment>
<keyword evidence="19" id="KW-1185">Reference proteome</keyword>
<protein>
    <recommendedName>
        <fullName evidence="3">histidine kinase</fullName>
        <ecNumber evidence="3">2.7.13.3</ecNumber>
    </recommendedName>
</protein>
<evidence type="ECO:0000256" key="8">
    <source>
        <dbReference type="ARBA" id="ARBA00022741"/>
    </source>
</evidence>
<keyword evidence="13" id="KW-0472">Membrane</keyword>
<feature type="domain" description="Histidine kinase" evidence="16">
    <location>
        <begin position="480"/>
        <end position="695"/>
    </location>
</feature>
<dbReference type="InterPro" id="IPR003594">
    <property type="entry name" value="HATPase_dom"/>
</dbReference>
<evidence type="ECO:0000256" key="11">
    <source>
        <dbReference type="ARBA" id="ARBA00022989"/>
    </source>
</evidence>
<dbReference type="EMBL" id="JANCMW010000002">
    <property type="protein sequence ID" value="MDF0749829.1"/>
    <property type="molecule type" value="Genomic_DNA"/>
</dbReference>
<dbReference type="PANTHER" id="PTHR43065">
    <property type="entry name" value="SENSOR HISTIDINE KINASE"/>
    <property type="match status" value="1"/>
</dbReference>
<evidence type="ECO:0000313" key="19">
    <source>
        <dbReference type="Proteomes" id="UP001143391"/>
    </source>
</evidence>
<dbReference type="InterPro" id="IPR017055">
    <property type="entry name" value="Sig_transdc_His_kinase_DctB"/>
</dbReference>
<keyword evidence="9" id="KW-0418">Kinase</keyword>
<organism evidence="18 19">
    <name type="scientific">Marinobacter iranensis</name>
    <dbReference type="NCBI Taxonomy" id="2962607"/>
    <lineage>
        <taxon>Bacteria</taxon>
        <taxon>Pseudomonadati</taxon>
        <taxon>Pseudomonadota</taxon>
        <taxon>Gammaproteobacteria</taxon>
        <taxon>Pseudomonadales</taxon>
        <taxon>Marinobacteraceae</taxon>
        <taxon>Marinobacter</taxon>
    </lineage>
</organism>
<evidence type="ECO:0000313" key="18">
    <source>
        <dbReference type="EMBL" id="MDF0749829.1"/>
    </source>
</evidence>
<dbReference type="PIRSF" id="PIRSF036431">
    <property type="entry name" value="STHK_DctB"/>
    <property type="match status" value="1"/>
</dbReference>
<evidence type="ECO:0000256" key="1">
    <source>
        <dbReference type="ARBA" id="ARBA00000085"/>
    </source>
</evidence>
<proteinExistence type="predicted"/>
<evidence type="ECO:0000256" key="3">
    <source>
        <dbReference type="ARBA" id="ARBA00012438"/>
    </source>
</evidence>
<dbReference type="Gene3D" id="1.10.287.130">
    <property type="match status" value="1"/>
</dbReference>
<feature type="coiled-coil region" evidence="14">
    <location>
        <begin position="444"/>
        <end position="471"/>
    </location>
</feature>
<evidence type="ECO:0000256" key="4">
    <source>
        <dbReference type="ARBA" id="ARBA00022475"/>
    </source>
</evidence>
<gene>
    <name evidence="18" type="ORF">NLU14_06260</name>
</gene>
<dbReference type="SUPFAM" id="SSF55874">
    <property type="entry name" value="ATPase domain of HSP90 chaperone/DNA topoisomerase II/histidine kinase"/>
    <property type="match status" value="1"/>
</dbReference>
<dbReference type="GO" id="GO:0005524">
    <property type="term" value="F:ATP binding"/>
    <property type="evidence" value="ECO:0007669"/>
    <property type="project" value="UniProtKB-KW"/>
</dbReference>
<evidence type="ECO:0000256" key="7">
    <source>
        <dbReference type="ARBA" id="ARBA00022692"/>
    </source>
</evidence>
<evidence type="ECO:0000256" key="14">
    <source>
        <dbReference type="SAM" id="Coils"/>
    </source>
</evidence>
<keyword evidence="12" id="KW-0902">Two-component regulatory system</keyword>
<dbReference type="Pfam" id="PF02743">
    <property type="entry name" value="dCache_1"/>
    <property type="match status" value="1"/>
</dbReference>
<reference evidence="18" key="1">
    <citation type="submission" date="2022-07" db="EMBL/GenBank/DDBJ databases">
        <title>Marinobacter iranensis a new bacterium isolate from a hipersaline lake in Iran.</title>
        <authorList>
            <person name="Mohammad A.M.A."/>
            <person name="Cristina S.-P."/>
            <person name="Antonio V."/>
        </authorList>
    </citation>
    <scope>NUCLEOTIDE SEQUENCE</scope>
    <source>
        <strain evidence="18">71-i</strain>
    </source>
</reference>
<evidence type="ECO:0000256" key="15">
    <source>
        <dbReference type="SAM" id="MobiDB-lite"/>
    </source>
</evidence>
<dbReference type="InterPro" id="IPR029151">
    <property type="entry name" value="Sensor-like_sf"/>
</dbReference>
<dbReference type="InterPro" id="IPR033479">
    <property type="entry name" value="dCache_1"/>
</dbReference>
<keyword evidence="10 18" id="KW-0067">ATP-binding</keyword>
<feature type="domain" description="PAC" evidence="17">
    <location>
        <begin position="392"/>
        <end position="442"/>
    </location>
</feature>
<dbReference type="SUPFAM" id="SSF103190">
    <property type="entry name" value="Sensory domain-like"/>
    <property type="match status" value="1"/>
</dbReference>
<dbReference type="Proteomes" id="UP001143391">
    <property type="component" value="Unassembled WGS sequence"/>
</dbReference>
<keyword evidence="8" id="KW-0547">Nucleotide-binding</keyword>
<dbReference type="InterPro" id="IPR003661">
    <property type="entry name" value="HisK_dim/P_dom"/>
</dbReference>
<dbReference type="CDD" id="cd00082">
    <property type="entry name" value="HisKA"/>
    <property type="match status" value="1"/>
</dbReference>
<evidence type="ECO:0000259" key="16">
    <source>
        <dbReference type="PROSITE" id="PS50109"/>
    </source>
</evidence>